<gene>
    <name evidence="1" type="ORF">GUJ93_ZPchr0002g23692</name>
</gene>
<dbReference type="Proteomes" id="UP000729402">
    <property type="component" value="Unassembled WGS sequence"/>
</dbReference>
<reference evidence="1" key="2">
    <citation type="submission" date="2021-02" db="EMBL/GenBank/DDBJ databases">
        <authorList>
            <person name="Kimball J.A."/>
            <person name="Haas M.W."/>
            <person name="Macchietto M."/>
            <person name="Kono T."/>
            <person name="Duquette J."/>
            <person name="Shao M."/>
        </authorList>
    </citation>
    <scope>NUCLEOTIDE SEQUENCE</scope>
    <source>
        <tissue evidence="1">Fresh leaf tissue</tissue>
    </source>
</reference>
<reference evidence="1" key="1">
    <citation type="journal article" date="2021" name="bioRxiv">
        <title>Whole Genome Assembly and Annotation of Northern Wild Rice, Zizania palustris L., Supports a Whole Genome Duplication in the Zizania Genus.</title>
        <authorList>
            <person name="Haas M."/>
            <person name="Kono T."/>
            <person name="Macchietto M."/>
            <person name="Millas R."/>
            <person name="McGilp L."/>
            <person name="Shao M."/>
            <person name="Duquette J."/>
            <person name="Hirsch C.N."/>
            <person name="Kimball J."/>
        </authorList>
    </citation>
    <scope>NUCLEOTIDE SEQUENCE</scope>
    <source>
        <tissue evidence="1">Fresh leaf tissue</tissue>
    </source>
</reference>
<name>A0A8J5VW33_ZIZPA</name>
<protein>
    <submittedName>
        <fullName evidence="1">Uncharacterized protein</fullName>
    </submittedName>
</protein>
<dbReference type="EMBL" id="JAAALK010000287">
    <property type="protein sequence ID" value="KAG8059104.1"/>
    <property type="molecule type" value="Genomic_DNA"/>
</dbReference>
<keyword evidence="2" id="KW-1185">Reference proteome</keyword>
<accession>A0A8J5VW33</accession>
<sequence length="83" mass="8936">MESRSPPQKQHRAIEPSCCATASTVLAPAEGGMKVSIVFRSSQEVIRGDIELKDLAKVADLQEAIYAKNVALEMYENIDASAG</sequence>
<organism evidence="1 2">
    <name type="scientific">Zizania palustris</name>
    <name type="common">Northern wild rice</name>
    <dbReference type="NCBI Taxonomy" id="103762"/>
    <lineage>
        <taxon>Eukaryota</taxon>
        <taxon>Viridiplantae</taxon>
        <taxon>Streptophyta</taxon>
        <taxon>Embryophyta</taxon>
        <taxon>Tracheophyta</taxon>
        <taxon>Spermatophyta</taxon>
        <taxon>Magnoliopsida</taxon>
        <taxon>Liliopsida</taxon>
        <taxon>Poales</taxon>
        <taxon>Poaceae</taxon>
        <taxon>BOP clade</taxon>
        <taxon>Oryzoideae</taxon>
        <taxon>Oryzeae</taxon>
        <taxon>Zizaniinae</taxon>
        <taxon>Zizania</taxon>
    </lineage>
</organism>
<comment type="caution">
    <text evidence="1">The sequence shown here is derived from an EMBL/GenBank/DDBJ whole genome shotgun (WGS) entry which is preliminary data.</text>
</comment>
<dbReference type="AlphaFoldDB" id="A0A8J5VW33"/>
<evidence type="ECO:0000313" key="1">
    <source>
        <dbReference type="EMBL" id="KAG8059104.1"/>
    </source>
</evidence>
<evidence type="ECO:0000313" key="2">
    <source>
        <dbReference type="Proteomes" id="UP000729402"/>
    </source>
</evidence>
<proteinExistence type="predicted"/>